<keyword evidence="4" id="KW-0408">Iron</keyword>
<gene>
    <name evidence="5" type="ORF">GCM10007094_34430</name>
</gene>
<evidence type="ECO:0000256" key="2">
    <source>
        <dbReference type="ARBA" id="ARBA00022617"/>
    </source>
</evidence>
<reference evidence="6" key="1">
    <citation type="journal article" date="2019" name="Int. J. Syst. Evol. Microbiol.">
        <title>The Global Catalogue of Microorganisms (GCM) 10K type strain sequencing project: providing services to taxonomists for standard genome sequencing and annotation.</title>
        <authorList>
            <consortium name="The Broad Institute Genomics Platform"/>
            <consortium name="The Broad Institute Genome Sequencing Center for Infectious Disease"/>
            <person name="Wu L."/>
            <person name="Ma J."/>
        </authorList>
    </citation>
    <scope>NUCLEOTIDE SEQUENCE [LARGE SCALE GENOMIC DNA]</scope>
    <source>
        <strain evidence="6">KCTC 12861</strain>
    </source>
</reference>
<dbReference type="RefSeq" id="WP_209009216.1">
    <property type="nucleotide sequence ID" value="NZ_BMXE01000007.1"/>
</dbReference>
<dbReference type="SUPFAM" id="SSF46458">
    <property type="entry name" value="Globin-like"/>
    <property type="match status" value="1"/>
</dbReference>
<evidence type="ECO:0000256" key="1">
    <source>
        <dbReference type="ARBA" id="ARBA00022448"/>
    </source>
</evidence>
<evidence type="ECO:0000256" key="3">
    <source>
        <dbReference type="ARBA" id="ARBA00022723"/>
    </source>
</evidence>
<keyword evidence="2" id="KW-0349">Heme</keyword>
<dbReference type="CDD" id="cd08916">
    <property type="entry name" value="TrHb3_P"/>
    <property type="match status" value="1"/>
</dbReference>
<evidence type="ECO:0000313" key="5">
    <source>
        <dbReference type="EMBL" id="GHB42318.1"/>
    </source>
</evidence>
<evidence type="ECO:0000313" key="6">
    <source>
        <dbReference type="Proteomes" id="UP000637980"/>
    </source>
</evidence>
<dbReference type="InterPro" id="IPR012292">
    <property type="entry name" value="Globin/Proto"/>
</dbReference>
<keyword evidence="6" id="KW-1185">Reference proteome</keyword>
<evidence type="ECO:0000256" key="4">
    <source>
        <dbReference type="ARBA" id="ARBA00023004"/>
    </source>
</evidence>
<dbReference type="Proteomes" id="UP000637980">
    <property type="component" value="Unassembled WGS sequence"/>
</dbReference>
<protein>
    <submittedName>
        <fullName evidence="5">Globin</fullName>
    </submittedName>
</protein>
<dbReference type="InterPro" id="IPR001486">
    <property type="entry name" value="Hemoglobin_trunc"/>
</dbReference>
<accession>A0ABQ3EJ70</accession>
<proteinExistence type="predicted"/>
<dbReference type="Gene3D" id="1.10.490.10">
    <property type="entry name" value="Globins"/>
    <property type="match status" value="1"/>
</dbReference>
<keyword evidence="3" id="KW-0479">Metal-binding</keyword>
<dbReference type="Pfam" id="PF01152">
    <property type="entry name" value="Bac_globin"/>
    <property type="match status" value="1"/>
</dbReference>
<sequence>MGQLQIIDGKPVKVVDARTSPEALERRLKHQSAVLEIGITPEVLDEIVEEFYTRVKAHPILAPLFDEPIGDRWPEHLAKMKSFWTSVALNSGTYSGKPVPVHQELISVEPWHFELWLDLFKQTVRDTTKSDEATDFLMFRAERIAGRLQMAMFGGVGL</sequence>
<keyword evidence="1" id="KW-0813">Transport</keyword>
<name>A0ABQ3EJ70_9HYPH</name>
<dbReference type="EMBL" id="BMXE01000007">
    <property type="protein sequence ID" value="GHB42318.1"/>
    <property type="molecule type" value="Genomic_DNA"/>
</dbReference>
<comment type="caution">
    <text evidence="5">The sequence shown here is derived from an EMBL/GenBank/DDBJ whole genome shotgun (WGS) entry which is preliminary data.</text>
</comment>
<organism evidence="5 6">
    <name type="scientific">Pseudovibrio japonicus</name>
    <dbReference type="NCBI Taxonomy" id="366534"/>
    <lineage>
        <taxon>Bacteria</taxon>
        <taxon>Pseudomonadati</taxon>
        <taxon>Pseudomonadota</taxon>
        <taxon>Alphaproteobacteria</taxon>
        <taxon>Hyphomicrobiales</taxon>
        <taxon>Stappiaceae</taxon>
        <taxon>Pseudovibrio</taxon>
    </lineage>
</organism>
<dbReference type="InterPro" id="IPR009050">
    <property type="entry name" value="Globin-like_sf"/>
</dbReference>